<feature type="region of interest" description="Disordered" evidence="2">
    <location>
        <begin position="327"/>
        <end position="363"/>
    </location>
</feature>
<feature type="compositionally biased region" description="Basic and acidic residues" evidence="2">
    <location>
        <begin position="332"/>
        <end position="342"/>
    </location>
</feature>
<dbReference type="EMBL" id="VDLX02000032">
    <property type="protein sequence ID" value="KAB8184729.1"/>
    <property type="molecule type" value="Genomic_DNA"/>
</dbReference>
<gene>
    <name evidence="3" type="ORF">FH608_048055</name>
</gene>
<accession>A0A5C4V1P9</accession>
<evidence type="ECO:0000256" key="2">
    <source>
        <dbReference type="SAM" id="MobiDB-lite"/>
    </source>
</evidence>
<feature type="compositionally biased region" description="Basic and acidic residues" evidence="2">
    <location>
        <begin position="350"/>
        <end position="363"/>
    </location>
</feature>
<keyword evidence="1" id="KW-0175">Coiled coil</keyword>
<dbReference type="OrthoDB" id="3525751at2"/>
<sequence>MTEISLDPSEPRPAPNQDHPAAPASQPLTPAGLHIEREEAPAHSGPSMGPSEEEPPRGGRGHTRDCLALDTDDPLRQCARPGCDRAKHEREPGKGGRPSKYCCKLCANEASRAADSAPAAVATHTAVSAFTAEAGQIRARLHQRDAQLAAEREDLHQLDERLTQVWEAITTQLAQAERGTQQAESDAEQARTSMRAAHTARQTAEQERDAALRHQQEALHAQRQAEEHRDRIHNEARANAERLGVQIGQLTAQLHDEQGLTKRQAEQLGALGADLSRTTGLAEERAAALAERETQLHEVRAEVRSLQEHLEQAAAHLTTTRQQLHEATTAAEEARAETRAVRGDLAGQQRRFDEQRDQLQTQRDEARLSQATAEARLEMAERELQTLRRQLAAAQAATGLVVPPLADVDGRPGVRLPGGAFDAVTLQDGVVTLHRDDSAIPLGDTSQSPAQARALSAALQAVTAPPPA</sequence>
<feature type="region of interest" description="Disordered" evidence="2">
    <location>
        <begin position="1"/>
        <end position="100"/>
    </location>
</feature>
<name>A0A5C4V1P9_9ACTN</name>
<comment type="caution">
    <text evidence="3">The sequence shown here is derived from an EMBL/GenBank/DDBJ whole genome shotgun (WGS) entry which is preliminary data.</text>
</comment>
<protein>
    <submittedName>
        <fullName evidence="3">Uncharacterized protein</fullName>
    </submittedName>
</protein>
<reference evidence="3 4" key="1">
    <citation type="submission" date="2019-10" db="EMBL/GenBank/DDBJ databases">
        <title>Nonomuraea sp. nov., isolated from Phyllanthus amarus.</title>
        <authorList>
            <person name="Klykleung N."/>
            <person name="Tanasupawat S."/>
        </authorList>
    </citation>
    <scope>NUCLEOTIDE SEQUENCE [LARGE SCALE GENOMIC DNA]</scope>
    <source>
        <strain evidence="3 4">PA1-10</strain>
    </source>
</reference>
<dbReference type="RefSeq" id="WP_139637909.1">
    <property type="nucleotide sequence ID" value="NZ_VDLX02000032.1"/>
</dbReference>
<keyword evidence="4" id="KW-1185">Reference proteome</keyword>
<evidence type="ECO:0000313" key="4">
    <source>
        <dbReference type="Proteomes" id="UP000312512"/>
    </source>
</evidence>
<feature type="compositionally biased region" description="Basic and acidic residues" evidence="2">
    <location>
        <begin position="82"/>
        <end position="94"/>
    </location>
</feature>
<feature type="coiled-coil region" evidence="1">
    <location>
        <begin position="173"/>
        <end position="231"/>
    </location>
</feature>
<dbReference type="Proteomes" id="UP000312512">
    <property type="component" value="Unassembled WGS sequence"/>
</dbReference>
<proteinExistence type="predicted"/>
<dbReference type="AlphaFoldDB" id="A0A5C4V1P9"/>
<evidence type="ECO:0000313" key="3">
    <source>
        <dbReference type="EMBL" id="KAB8184729.1"/>
    </source>
</evidence>
<feature type="compositionally biased region" description="Basic and acidic residues" evidence="2">
    <location>
        <begin position="54"/>
        <end position="67"/>
    </location>
</feature>
<organism evidence="3 4">
    <name type="scientific">Nonomuraea phyllanthi</name>
    <dbReference type="NCBI Taxonomy" id="2219224"/>
    <lineage>
        <taxon>Bacteria</taxon>
        <taxon>Bacillati</taxon>
        <taxon>Actinomycetota</taxon>
        <taxon>Actinomycetes</taxon>
        <taxon>Streptosporangiales</taxon>
        <taxon>Streptosporangiaceae</taxon>
        <taxon>Nonomuraea</taxon>
    </lineage>
</organism>
<evidence type="ECO:0000256" key="1">
    <source>
        <dbReference type="SAM" id="Coils"/>
    </source>
</evidence>